<evidence type="ECO:0000256" key="2">
    <source>
        <dbReference type="ARBA" id="ARBA00011838"/>
    </source>
</evidence>
<dbReference type="InterPro" id="IPR036919">
    <property type="entry name" value="Ribo_uL30_ferredoxin-like_sf"/>
</dbReference>
<dbReference type="CDD" id="cd01657">
    <property type="entry name" value="Ribosomal_L7_archeal_euk"/>
    <property type="match status" value="1"/>
</dbReference>
<comment type="caution">
    <text evidence="7">The sequence shown here is derived from an EMBL/GenBank/DDBJ whole genome shotgun (WGS) entry which is preliminary data.</text>
</comment>
<dbReference type="InterPro" id="IPR039699">
    <property type="entry name" value="Ribosomal_uL30"/>
</dbReference>
<dbReference type="SUPFAM" id="SSF55129">
    <property type="entry name" value="Ribosomal protein L30p/L7e"/>
    <property type="match status" value="1"/>
</dbReference>
<proteinExistence type="inferred from homology"/>
<dbReference type="Gene3D" id="3.30.1390.20">
    <property type="entry name" value="Ribosomal protein L30, ferredoxin-like fold domain"/>
    <property type="match status" value="1"/>
</dbReference>
<name>A0A7C0Y0T8_THELI</name>
<evidence type="ECO:0000256" key="1">
    <source>
        <dbReference type="ARBA" id="ARBA00007594"/>
    </source>
</evidence>
<dbReference type="InterPro" id="IPR016082">
    <property type="entry name" value="Ribosomal_uL30_ferredoxin-like"/>
</dbReference>
<comment type="subunit">
    <text evidence="2 5">Part of the 50S ribosomal subunit.</text>
</comment>
<dbReference type="Gene3D" id="1.10.15.30">
    <property type="match status" value="1"/>
</dbReference>
<dbReference type="AlphaFoldDB" id="A0A7C0Y0T8"/>
<accession>A0A7C0Y0T8</accession>
<evidence type="ECO:0000256" key="5">
    <source>
        <dbReference type="HAMAP-Rule" id="MF_01371"/>
    </source>
</evidence>
<dbReference type="Pfam" id="PF00327">
    <property type="entry name" value="Ribosomal_L30"/>
    <property type="match status" value="1"/>
</dbReference>
<reference evidence="7" key="1">
    <citation type="journal article" date="2020" name="mSystems">
        <title>Genome- and Community-Level Interaction Insights into Carbon Utilization and Element Cycling Functions of Hydrothermarchaeota in Hydrothermal Sediment.</title>
        <authorList>
            <person name="Zhou Z."/>
            <person name="Liu Y."/>
            <person name="Xu W."/>
            <person name="Pan J."/>
            <person name="Luo Z.H."/>
            <person name="Li M."/>
        </authorList>
    </citation>
    <scope>NUCLEOTIDE SEQUENCE [LARGE SCALE GENOMIC DNA]</scope>
    <source>
        <strain evidence="7">HyVt-151</strain>
    </source>
</reference>
<comment type="similarity">
    <text evidence="1 5">Belongs to the universal ribosomal protein uL30 family.</text>
</comment>
<gene>
    <name evidence="5" type="primary">rpl30</name>
    <name evidence="7" type="ORF">ENF72_00815</name>
</gene>
<dbReference type="InterPro" id="IPR005997">
    <property type="entry name" value="Ribosomal_uL30_arc"/>
</dbReference>
<protein>
    <recommendedName>
        <fullName evidence="5">Large ribosomal subunit protein uL30</fullName>
    </recommendedName>
</protein>
<dbReference type="HAMAP" id="MF_01371_A">
    <property type="entry name" value="Ribosomal_uL30_A"/>
    <property type="match status" value="1"/>
</dbReference>
<evidence type="ECO:0000256" key="4">
    <source>
        <dbReference type="ARBA" id="ARBA00023274"/>
    </source>
</evidence>
<evidence type="ECO:0000313" key="7">
    <source>
        <dbReference type="EMBL" id="HDD31154.1"/>
    </source>
</evidence>
<dbReference type="NCBIfam" id="NF004711">
    <property type="entry name" value="PRK06049.1"/>
    <property type="match status" value="1"/>
</dbReference>
<dbReference type="GO" id="GO:0003723">
    <property type="term" value="F:RNA binding"/>
    <property type="evidence" value="ECO:0007669"/>
    <property type="project" value="TreeGrafter"/>
</dbReference>
<dbReference type="InterPro" id="IPR018038">
    <property type="entry name" value="Ribosomal_uL30_CS"/>
</dbReference>
<dbReference type="PANTHER" id="PTHR11524:SF16">
    <property type="entry name" value="LARGE RIBOSOMAL SUBUNIT PROTEIN UL30"/>
    <property type="match status" value="1"/>
</dbReference>
<dbReference type="GO" id="GO:0006412">
    <property type="term" value="P:translation"/>
    <property type="evidence" value="ECO:0007669"/>
    <property type="project" value="UniProtKB-UniRule"/>
</dbReference>
<evidence type="ECO:0000259" key="6">
    <source>
        <dbReference type="Pfam" id="PF00327"/>
    </source>
</evidence>
<dbReference type="Proteomes" id="UP000886210">
    <property type="component" value="Unassembled WGS sequence"/>
</dbReference>
<feature type="domain" description="Large ribosomal subunit protein uL30-like ferredoxin-like fold" evidence="6">
    <location>
        <begin position="5"/>
        <end position="54"/>
    </location>
</feature>
<dbReference type="GO" id="GO:0022625">
    <property type="term" value="C:cytosolic large ribosomal subunit"/>
    <property type="evidence" value="ECO:0007669"/>
    <property type="project" value="UniProtKB-UniRule"/>
</dbReference>
<keyword evidence="4 5" id="KW-0687">Ribonucleoprotein</keyword>
<dbReference type="GO" id="GO:0003735">
    <property type="term" value="F:structural constituent of ribosome"/>
    <property type="evidence" value="ECO:0007669"/>
    <property type="project" value="UniProtKB-UniRule"/>
</dbReference>
<sequence>MAKLALIRIRGRVNVKRPVKDTLAMLRLHKVNHLVIVDDTPSYKGMIQKVKDYITWGEINAETLAKLIEKRGRLQGNKRVTEDYVQEKLGMSIKEFAEKVINGEMKLSDLPGLKPVFRLHPARGGIRSKKRTFKEGGALGYRGEAVNELIERML</sequence>
<evidence type="ECO:0000256" key="3">
    <source>
        <dbReference type="ARBA" id="ARBA00022980"/>
    </source>
</evidence>
<dbReference type="NCBIfam" id="TIGR01309">
    <property type="entry name" value="uL30_arch"/>
    <property type="match status" value="1"/>
</dbReference>
<dbReference type="EMBL" id="DQYG01000035">
    <property type="protein sequence ID" value="HDD31154.1"/>
    <property type="molecule type" value="Genomic_DNA"/>
</dbReference>
<dbReference type="FunFam" id="1.10.15.30:FF:000002">
    <property type="entry name" value="50S ribosomal protein L30"/>
    <property type="match status" value="1"/>
</dbReference>
<dbReference type="GO" id="GO:0000463">
    <property type="term" value="P:maturation of LSU-rRNA from tricistronic rRNA transcript (SSU-rRNA, 5.8S rRNA, LSU-rRNA)"/>
    <property type="evidence" value="ECO:0007669"/>
    <property type="project" value="TreeGrafter"/>
</dbReference>
<dbReference type="PROSITE" id="PS00634">
    <property type="entry name" value="RIBOSOMAL_L30"/>
    <property type="match status" value="1"/>
</dbReference>
<dbReference type="PANTHER" id="PTHR11524">
    <property type="entry name" value="60S RIBOSOMAL PROTEIN L7"/>
    <property type="match status" value="1"/>
</dbReference>
<keyword evidence="3 5" id="KW-0689">Ribosomal protein</keyword>
<organism evidence="7">
    <name type="scientific">Thermococcus litoralis</name>
    <dbReference type="NCBI Taxonomy" id="2265"/>
    <lineage>
        <taxon>Archaea</taxon>
        <taxon>Methanobacteriati</taxon>
        <taxon>Methanobacteriota</taxon>
        <taxon>Thermococci</taxon>
        <taxon>Thermococcales</taxon>
        <taxon>Thermococcaceae</taxon>
        <taxon>Thermococcus</taxon>
    </lineage>
</organism>
<dbReference type="InterPro" id="IPR035808">
    <property type="entry name" value="Ribosomal_uL30_euk_arc"/>
</dbReference>